<keyword evidence="4" id="KW-0808">Transferase</keyword>
<dbReference type="RefSeq" id="WP_091936371.1">
    <property type="nucleotide sequence ID" value="NZ_FOUJ01000004.1"/>
</dbReference>
<dbReference type="InterPro" id="IPR008266">
    <property type="entry name" value="Tyr_kinase_AS"/>
</dbReference>
<feature type="domain" description="Protein kinase" evidence="12">
    <location>
        <begin position="54"/>
        <end position="270"/>
    </location>
</feature>
<dbReference type="InterPro" id="IPR000687">
    <property type="entry name" value="RIO_kinase"/>
</dbReference>
<name>A0A1I4SNA5_9EURY</name>
<evidence type="ECO:0000256" key="3">
    <source>
        <dbReference type="ARBA" id="ARBA00022527"/>
    </source>
</evidence>
<gene>
    <name evidence="13" type="ORF">SAMN04488696_1918</name>
</gene>
<evidence type="ECO:0000256" key="6">
    <source>
        <dbReference type="ARBA" id="ARBA00022741"/>
    </source>
</evidence>
<dbReference type="GO" id="GO:0046872">
    <property type="term" value="F:metal ion binding"/>
    <property type="evidence" value="ECO:0007669"/>
    <property type="project" value="UniProtKB-KW"/>
</dbReference>
<accession>A0A1I4SNA5</accession>
<reference evidence="14" key="1">
    <citation type="submission" date="2016-10" db="EMBL/GenBank/DDBJ databases">
        <authorList>
            <person name="Varghese N."/>
            <person name="Submissions S."/>
        </authorList>
    </citation>
    <scope>NUCLEOTIDE SEQUENCE [LARGE SCALE GENOMIC DNA]</scope>
    <source>
        <strain evidence="14">Mob M</strain>
    </source>
</reference>
<keyword evidence="3 13" id="KW-0723">Serine/threonine-protein kinase</keyword>
<dbReference type="InterPro" id="IPR051272">
    <property type="entry name" value="RIO-type_Ser/Thr_kinase"/>
</dbReference>
<keyword evidence="9" id="KW-0460">Magnesium</keyword>
<dbReference type="PROSITE" id="PS01245">
    <property type="entry name" value="RIO1"/>
    <property type="match status" value="1"/>
</dbReference>
<dbReference type="AlphaFoldDB" id="A0A1I4SNA5"/>
<dbReference type="SUPFAM" id="SSF56112">
    <property type="entry name" value="Protein kinase-like (PK-like)"/>
    <property type="match status" value="1"/>
</dbReference>
<evidence type="ECO:0000256" key="8">
    <source>
        <dbReference type="ARBA" id="ARBA00022840"/>
    </source>
</evidence>
<dbReference type="EMBL" id="FOUJ01000004">
    <property type="protein sequence ID" value="SFM65895.1"/>
    <property type="molecule type" value="Genomic_DNA"/>
</dbReference>
<evidence type="ECO:0000256" key="5">
    <source>
        <dbReference type="ARBA" id="ARBA00022723"/>
    </source>
</evidence>
<sequence length="270" mass="31560">MKKEVTNKVKRIDTEVDRSRMRRKDTDTLKVKENVFDEPTLKTLYTLSNKGIVQAIGGSISTGKEANVFLAEGEEEKDIAIKIYRISSSTFNSMEDYILGDPRFRNVRHSKRDIIFAWTKKEQRNLIRAKEAGIRVPEPIVAERNILVMEFMGEDERPYPQLKDIRLDKETARPVYDTIINYLDLLYNEANLVHGDLSEYNILIIPDTKEPIIIDMGQSVTKEHPRSRDFMIRDIENIVRYFKKYGINEDPHEIYSAIRDKEEKTEIKDS</sequence>
<dbReference type="InterPro" id="IPR011009">
    <property type="entry name" value="Kinase-like_dom_sf"/>
</dbReference>
<dbReference type="InterPro" id="IPR000719">
    <property type="entry name" value="Prot_kinase_dom"/>
</dbReference>
<keyword evidence="6" id="KW-0547">Nucleotide-binding</keyword>
<organism evidence="13 14">
    <name type="scientific">Methanolobus profundi</name>
    <dbReference type="NCBI Taxonomy" id="487685"/>
    <lineage>
        <taxon>Archaea</taxon>
        <taxon>Methanobacteriati</taxon>
        <taxon>Methanobacteriota</taxon>
        <taxon>Stenosarchaea group</taxon>
        <taxon>Methanomicrobia</taxon>
        <taxon>Methanosarcinales</taxon>
        <taxon>Methanosarcinaceae</taxon>
        <taxon>Methanolobus</taxon>
    </lineage>
</organism>
<evidence type="ECO:0000256" key="11">
    <source>
        <dbReference type="ARBA" id="ARBA00048679"/>
    </source>
</evidence>
<evidence type="ECO:0000259" key="12">
    <source>
        <dbReference type="PROSITE" id="PS50011"/>
    </source>
</evidence>
<dbReference type="PANTHER" id="PTHR45723">
    <property type="entry name" value="SERINE/THREONINE-PROTEIN KINASE RIO1"/>
    <property type="match status" value="1"/>
</dbReference>
<dbReference type="CDD" id="cd05145">
    <property type="entry name" value="RIO1_like"/>
    <property type="match status" value="1"/>
</dbReference>
<keyword evidence="14" id="KW-1185">Reference proteome</keyword>
<dbReference type="Gene3D" id="1.10.510.10">
    <property type="entry name" value="Transferase(Phosphotransferase) domain 1"/>
    <property type="match status" value="1"/>
</dbReference>
<proteinExistence type="inferred from homology"/>
<keyword evidence="5" id="KW-0479">Metal-binding</keyword>
<evidence type="ECO:0000256" key="1">
    <source>
        <dbReference type="ARBA" id="ARBA00009196"/>
    </source>
</evidence>
<evidence type="ECO:0000256" key="10">
    <source>
        <dbReference type="ARBA" id="ARBA00047899"/>
    </source>
</evidence>
<dbReference type="GO" id="GO:0005524">
    <property type="term" value="F:ATP binding"/>
    <property type="evidence" value="ECO:0007669"/>
    <property type="project" value="UniProtKB-KW"/>
</dbReference>
<keyword evidence="8" id="KW-0067">ATP-binding</keyword>
<dbReference type="SMART" id="SM00090">
    <property type="entry name" value="RIO"/>
    <property type="match status" value="1"/>
</dbReference>
<evidence type="ECO:0000256" key="4">
    <source>
        <dbReference type="ARBA" id="ARBA00022679"/>
    </source>
</evidence>
<dbReference type="InterPro" id="IPR018935">
    <property type="entry name" value="RIO_kinase_CS"/>
</dbReference>
<evidence type="ECO:0000256" key="7">
    <source>
        <dbReference type="ARBA" id="ARBA00022777"/>
    </source>
</evidence>
<evidence type="ECO:0000313" key="14">
    <source>
        <dbReference type="Proteomes" id="UP000198535"/>
    </source>
</evidence>
<keyword evidence="7 13" id="KW-0418">Kinase</keyword>
<dbReference type="Gene3D" id="3.30.200.20">
    <property type="entry name" value="Phosphorylase Kinase, domain 1"/>
    <property type="match status" value="1"/>
</dbReference>
<dbReference type="PROSITE" id="PS00109">
    <property type="entry name" value="PROTEIN_KINASE_TYR"/>
    <property type="match status" value="1"/>
</dbReference>
<evidence type="ECO:0000256" key="9">
    <source>
        <dbReference type="ARBA" id="ARBA00022842"/>
    </source>
</evidence>
<protein>
    <recommendedName>
        <fullName evidence="2">non-specific serine/threonine protein kinase</fullName>
        <ecNumber evidence="2">2.7.11.1</ecNumber>
    </recommendedName>
</protein>
<comment type="catalytic activity">
    <reaction evidence="11">
        <text>L-seryl-[protein] + ATP = O-phospho-L-seryl-[protein] + ADP + H(+)</text>
        <dbReference type="Rhea" id="RHEA:17989"/>
        <dbReference type="Rhea" id="RHEA-COMP:9863"/>
        <dbReference type="Rhea" id="RHEA-COMP:11604"/>
        <dbReference type="ChEBI" id="CHEBI:15378"/>
        <dbReference type="ChEBI" id="CHEBI:29999"/>
        <dbReference type="ChEBI" id="CHEBI:30616"/>
        <dbReference type="ChEBI" id="CHEBI:83421"/>
        <dbReference type="ChEBI" id="CHEBI:456216"/>
        <dbReference type="EC" id="2.7.11.1"/>
    </reaction>
</comment>
<dbReference type="STRING" id="487685.SAMN04488696_1918"/>
<evidence type="ECO:0000313" key="13">
    <source>
        <dbReference type="EMBL" id="SFM65895.1"/>
    </source>
</evidence>
<dbReference type="PROSITE" id="PS50011">
    <property type="entry name" value="PROTEIN_KINASE_DOM"/>
    <property type="match status" value="1"/>
</dbReference>
<dbReference type="EC" id="2.7.11.1" evidence="2"/>
<comment type="similarity">
    <text evidence="1">Belongs to the protein kinase superfamily. RIO-type Ser/Thr kinase family.</text>
</comment>
<dbReference type="GO" id="GO:0004674">
    <property type="term" value="F:protein serine/threonine kinase activity"/>
    <property type="evidence" value="ECO:0007669"/>
    <property type="project" value="UniProtKB-KW"/>
</dbReference>
<comment type="catalytic activity">
    <reaction evidence="10">
        <text>L-threonyl-[protein] + ATP = O-phospho-L-threonyl-[protein] + ADP + H(+)</text>
        <dbReference type="Rhea" id="RHEA:46608"/>
        <dbReference type="Rhea" id="RHEA-COMP:11060"/>
        <dbReference type="Rhea" id="RHEA-COMP:11605"/>
        <dbReference type="ChEBI" id="CHEBI:15378"/>
        <dbReference type="ChEBI" id="CHEBI:30013"/>
        <dbReference type="ChEBI" id="CHEBI:30616"/>
        <dbReference type="ChEBI" id="CHEBI:61977"/>
        <dbReference type="ChEBI" id="CHEBI:456216"/>
        <dbReference type="EC" id="2.7.11.1"/>
    </reaction>
</comment>
<dbReference type="Proteomes" id="UP000198535">
    <property type="component" value="Unassembled WGS sequence"/>
</dbReference>
<dbReference type="Pfam" id="PF01163">
    <property type="entry name" value="RIO1"/>
    <property type="match status" value="1"/>
</dbReference>
<dbReference type="OrthoDB" id="31344at2157"/>
<dbReference type="InterPro" id="IPR018934">
    <property type="entry name" value="RIO_dom"/>
</dbReference>
<evidence type="ECO:0000256" key="2">
    <source>
        <dbReference type="ARBA" id="ARBA00012513"/>
    </source>
</evidence>